<feature type="compositionally biased region" description="Low complexity" evidence="3">
    <location>
        <begin position="418"/>
        <end position="430"/>
    </location>
</feature>
<dbReference type="SMART" id="SM00324">
    <property type="entry name" value="RhoGAP"/>
    <property type="match status" value="1"/>
</dbReference>
<feature type="coiled-coil region" evidence="2">
    <location>
        <begin position="53"/>
        <end position="87"/>
    </location>
</feature>
<dbReference type="Pfam" id="PF00787">
    <property type="entry name" value="PX"/>
    <property type="match status" value="1"/>
</dbReference>
<dbReference type="CDD" id="cd13277">
    <property type="entry name" value="PH_Bem3"/>
    <property type="match status" value="1"/>
</dbReference>
<proteinExistence type="predicted"/>
<dbReference type="InParanoid" id="Q6CLS3"/>
<dbReference type="GO" id="GO:0007010">
    <property type="term" value="P:cytoskeleton organization"/>
    <property type="evidence" value="ECO:0007669"/>
    <property type="project" value="UniProtKB-ARBA"/>
</dbReference>
<accession>Q6CLS3</accession>
<protein>
    <submittedName>
        <fullName evidence="6">KLLA0F00814p</fullName>
    </submittedName>
</protein>
<feature type="compositionally biased region" description="Basic and acidic residues" evidence="3">
    <location>
        <begin position="181"/>
        <end position="190"/>
    </location>
</feature>
<evidence type="ECO:0000256" key="1">
    <source>
        <dbReference type="ARBA" id="ARBA00022468"/>
    </source>
</evidence>
<dbReference type="PANTHER" id="PTHR23176:SF129">
    <property type="entry name" value="RHO GTPASE ACTIVATING PROTEIN AT 16F, ISOFORM E-RELATED"/>
    <property type="match status" value="1"/>
</dbReference>
<dbReference type="GO" id="GO:0005938">
    <property type="term" value="C:cell cortex"/>
    <property type="evidence" value="ECO:0007669"/>
    <property type="project" value="UniProtKB-ARBA"/>
</dbReference>
<name>Q6CLS3_KLULA</name>
<dbReference type="OMA" id="QFISTDT"/>
<dbReference type="PROSITE" id="PS50003">
    <property type="entry name" value="PH_DOMAIN"/>
    <property type="match status" value="1"/>
</dbReference>
<evidence type="ECO:0000259" key="4">
    <source>
        <dbReference type="PROSITE" id="PS50003"/>
    </source>
</evidence>
<organism evidence="6 7">
    <name type="scientific">Kluyveromyces lactis (strain ATCC 8585 / CBS 2359 / DSM 70799 / NBRC 1267 / NRRL Y-1140 / WM37)</name>
    <name type="common">Yeast</name>
    <name type="synonym">Candida sphaerica</name>
    <dbReference type="NCBI Taxonomy" id="284590"/>
    <lineage>
        <taxon>Eukaryota</taxon>
        <taxon>Fungi</taxon>
        <taxon>Dikarya</taxon>
        <taxon>Ascomycota</taxon>
        <taxon>Saccharomycotina</taxon>
        <taxon>Saccharomycetes</taxon>
        <taxon>Saccharomycetales</taxon>
        <taxon>Saccharomycetaceae</taxon>
        <taxon>Kluyveromyces</taxon>
    </lineage>
</organism>
<dbReference type="STRING" id="284590.Q6CLS3"/>
<feature type="domain" description="PH" evidence="4">
    <location>
        <begin position="602"/>
        <end position="709"/>
    </location>
</feature>
<dbReference type="FunCoup" id="Q6CLS3">
    <property type="interactions" value="237"/>
</dbReference>
<dbReference type="InterPro" id="IPR008936">
    <property type="entry name" value="Rho_GTPase_activation_prot"/>
</dbReference>
<dbReference type="InterPro" id="IPR001849">
    <property type="entry name" value="PH_domain"/>
</dbReference>
<dbReference type="PaxDb" id="284590-Q6CLS3"/>
<dbReference type="GO" id="GO:0005096">
    <property type="term" value="F:GTPase activator activity"/>
    <property type="evidence" value="ECO:0007669"/>
    <property type="project" value="UniProtKB-KW"/>
</dbReference>
<dbReference type="InterPro" id="IPR001683">
    <property type="entry name" value="PX_dom"/>
</dbReference>
<feature type="region of interest" description="Disordered" evidence="3">
    <location>
        <begin position="220"/>
        <end position="246"/>
    </location>
</feature>
<dbReference type="CDD" id="cd06093">
    <property type="entry name" value="PX_domain"/>
    <property type="match status" value="1"/>
</dbReference>
<dbReference type="PROSITE" id="PS50238">
    <property type="entry name" value="RHOGAP"/>
    <property type="match status" value="1"/>
</dbReference>
<dbReference type="GO" id="GO:0035091">
    <property type="term" value="F:phosphatidylinositol binding"/>
    <property type="evidence" value="ECO:0007669"/>
    <property type="project" value="InterPro"/>
</dbReference>
<dbReference type="InterPro" id="IPR000198">
    <property type="entry name" value="RhoGAP_dom"/>
</dbReference>
<feature type="region of interest" description="Disordered" evidence="3">
    <location>
        <begin position="172"/>
        <end position="200"/>
    </location>
</feature>
<dbReference type="PANTHER" id="PTHR23176">
    <property type="entry name" value="RHO/RAC/CDC GTPASE-ACTIVATING PROTEIN"/>
    <property type="match status" value="1"/>
</dbReference>
<dbReference type="Gene3D" id="2.30.29.30">
    <property type="entry name" value="Pleckstrin-homology domain (PH domain)/Phosphotyrosine-binding domain (PTB)"/>
    <property type="match status" value="1"/>
</dbReference>
<gene>
    <name evidence="6" type="ORF">KLLA0_F00814g</name>
</gene>
<evidence type="ECO:0000259" key="5">
    <source>
        <dbReference type="PROSITE" id="PS50238"/>
    </source>
</evidence>
<dbReference type="InterPro" id="IPR050729">
    <property type="entry name" value="Rho-GAP"/>
</dbReference>
<evidence type="ECO:0000313" key="6">
    <source>
        <dbReference type="EMBL" id="CAG97823.1"/>
    </source>
</evidence>
<dbReference type="Pfam" id="PF00169">
    <property type="entry name" value="PH"/>
    <property type="match status" value="1"/>
</dbReference>
<dbReference type="HOGENOM" id="CLU_010436_0_0_1"/>
<dbReference type="GO" id="GO:0007165">
    <property type="term" value="P:signal transduction"/>
    <property type="evidence" value="ECO:0007669"/>
    <property type="project" value="InterPro"/>
</dbReference>
<dbReference type="Gene3D" id="1.10.555.10">
    <property type="entry name" value="Rho GTPase activation protein"/>
    <property type="match status" value="1"/>
</dbReference>
<feature type="region of interest" description="Disordered" evidence="3">
    <location>
        <begin position="418"/>
        <end position="447"/>
    </location>
</feature>
<dbReference type="InterPro" id="IPR011993">
    <property type="entry name" value="PH-like_dom_sf"/>
</dbReference>
<feature type="compositionally biased region" description="Polar residues" evidence="3">
    <location>
        <begin position="431"/>
        <end position="443"/>
    </location>
</feature>
<dbReference type="Proteomes" id="UP000000598">
    <property type="component" value="Chromosome F"/>
</dbReference>
<dbReference type="GO" id="GO:0005933">
    <property type="term" value="C:cellular bud"/>
    <property type="evidence" value="ECO:0007669"/>
    <property type="project" value="UniProtKB-ARBA"/>
</dbReference>
<keyword evidence="7" id="KW-1185">Reference proteome</keyword>
<keyword evidence="2" id="KW-0175">Coiled coil</keyword>
<feature type="region of interest" description="Disordered" evidence="3">
    <location>
        <begin position="334"/>
        <end position="358"/>
    </location>
</feature>
<dbReference type="eggNOG" id="KOG4269">
    <property type="taxonomic scope" value="Eukaryota"/>
</dbReference>
<dbReference type="Pfam" id="PF00620">
    <property type="entry name" value="RhoGAP"/>
    <property type="match status" value="1"/>
</dbReference>
<evidence type="ECO:0000313" key="7">
    <source>
        <dbReference type="Proteomes" id="UP000000598"/>
    </source>
</evidence>
<keyword evidence="1" id="KW-0343">GTPase activation</keyword>
<dbReference type="EMBL" id="CR382126">
    <property type="protein sequence ID" value="CAG97823.1"/>
    <property type="molecule type" value="Genomic_DNA"/>
</dbReference>
<dbReference type="SUPFAM" id="SSF50729">
    <property type="entry name" value="PH domain-like"/>
    <property type="match status" value="1"/>
</dbReference>
<dbReference type="AlphaFoldDB" id="Q6CLS3"/>
<evidence type="ECO:0000256" key="3">
    <source>
        <dbReference type="SAM" id="MobiDB-lite"/>
    </source>
</evidence>
<dbReference type="SMART" id="SM00233">
    <property type="entry name" value="PH"/>
    <property type="match status" value="1"/>
</dbReference>
<sequence length="1045" mass="117231">MEQFNDSLKETTSSTLKLLEQYENHIQEKDRNLDYIEKGDSRFTKDRETGPSYDECFKENVKLRLKVEEYEKEIKLLKELISKLKENAVPVVNYEQQRLEVETPKDPTFSLPPRSADRIRHMKDTSEQSQVNVYDLKLPRSPATFQLNNQNFQEELKTNTQFEKALKNDHAYESTPATASTKKDPQDAGKDSLATTGIPNNILGSPATSVTYTTSRISINSNSPNINNKPHLKRPKSPATLPNGALSPQRANRVTHLINNELHSPLKDQFSDVDKDFVDDTASTSGDDITGSFIQMSPAAQRIIKEDETIMEFSPSSKQNLNKFTDLINKTFGDDDSQIKGPPEKESAAAVRPPVFDPPLPRADSKVLASPVMIQNAANNLTPSGLSFPQKTDISTHDLLKIVSQDNVSAISSSTSIHKSFSPKSVSSLSRIQPPNHHTSSIDMGSPYNGEVPQSDSVLHSPNIISDIPLFVQPEDFSTIAVEASSTLYSNPEDASKCILCSVIDKKSSKEMFKFAKSLDQLYELDHMLKIRLMEQYHLPELPKKQLFQTTVPVKVDLRRELLTDYLLALFELSNLSPVMSLKLAQFISTDTAISVPIGMTDSVKEGVLLVRKNKALGSGNSWKVRQAVIEDQTLLLFDQENLVESIKLVSSTIELQANLPDDKYGTKNGFILNEPKKSGLSSTSRHYFGAETAKQREEWISALIKVCSNSVANIKADTLSSAQDQGSISDASVDTSSSAAIGPMVNLEMLGKSQQVEPATTEMDRETKRNRMRSFFPFKKNQPQLSTSSLDITKESDETSAERSFASALHGMNLHDEAISNVVFGSDIKHCLSLSSRVYQNTHEIPTVVYRCLEYLYKNRAINEEGIFRLSGSSALIKTLQEQFDKEYDVNLCEYNASHEGSLKNGPYLDVNTVAGLLKLYFRRLPHLIFGDDMYEECRVIAERNSGKPTETALQFRELVSNKRFEMENYSLMFVLFELLMKINENNKVNKMNLRNLCIVFSPTLNIPVNILQPFVEDFQCIFNGSDPVNNDDRQNINLQIPQM</sequence>
<dbReference type="SUPFAM" id="SSF48350">
    <property type="entry name" value="GTPase activation domain, GAP"/>
    <property type="match status" value="1"/>
</dbReference>
<reference evidence="6 7" key="1">
    <citation type="journal article" date="2004" name="Nature">
        <title>Genome evolution in yeasts.</title>
        <authorList>
            <consortium name="Genolevures"/>
            <person name="Dujon B."/>
            <person name="Sherman D."/>
            <person name="Fischer G."/>
            <person name="Durrens P."/>
            <person name="Casaregola S."/>
            <person name="Lafontaine I."/>
            <person name="de Montigny J."/>
            <person name="Marck C."/>
            <person name="Neuveglise C."/>
            <person name="Talla E."/>
            <person name="Goffard N."/>
            <person name="Frangeul L."/>
            <person name="Aigle M."/>
            <person name="Anthouard V."/>
            <person name="Babour A."/>
            <person name="Barbe V."/>
            <person name="Barnay S."/>
            <person name="Blanchin S."/>
            <person name="Beckerich J.M."/>
            <person name="Beyne E."/>
            <person name="Bleykasten C."/>
            <person name="Boisrame A."/>
            <person name="Boyer J."/>
            <person name="Cattolico L."/>
            <person name="Confanioleri F."/>
            <person name="de Daruvar A."/>
            <person name="Despons L."/>
            <person name="Fabre E."/>
            <person name="Fairhead C."/>
            <person name="Ferry-Dumazet H."/>
            <person name="Groppi A."/>
            <person name="Hantraye F."/>
            <person name="Hennequin C."/>
            <person name="Jauniaux N."/>
            <person name="Joyet P."/>
            <person name="Kachouri R."/>
            <person name="Kerrest A."/>
            <person name="Koszul R."/>
            <person name="Lemaire M."/>
            <person name="Lesur I."/>
            <person name="Ma L."/>
            <person name="Muller H."/>
            <person name="Nicaud J.M."/>
            <person name="Nikolski M."/>
            <person name="Oztas S."/>
            <person name="Ozier-Kalogeropoulos O."/>
            <person name="Pellenz S."/>
            <person name="Potier S."/>
            <person name="Richard G.F."/>
            <person name="Straub M.L."/>
            <person name="Suleau A."/>
            <person name="Swennene D."/>
            <person name="Tekaia F."/>
            <person name="Wesolowski-Louvel M."/>
            <person name="Westhof E."/>
            <person name="Wirth B."/>
            <person name="Zeniou-Meyer M."/>
            <person name="Zivanovic I."/>
            <person name="Bolotin-Fukuhara M."/>
            <person name="Thierry A."/>
            <person name="Bouchier C."/>
            <person name="Caudron B."/>
            <person name="Scarpelli C."/>
            <person name="Gaillardin C."/>
            <person name="Weissenbach J."/>
            <person name="Wincker P."/>
            <person name="Souciet J.L."/>
        </authorList>
    </citation>
    <scope>NUCLEOTIDE SEQUENCE [LARGE SCALE GENOMIC DNA]</scope>
    <source>
        <strain evidence="7">ATCC 8585 / CBS 2359 / DSM 70799 / NBRC 1267 / NRRL Y-1140 / WM37</strain>
    </source>
</reference>
<feature type="domain" description="Rho-GAP" evidence="5">
    <location>
        <begin position="833"/>
        <end position="1045"/>
    </location>
</feature>
<evidence type="ECO:0000256" key="2">
    <source>
        <dbReference type="SAM" id="Coils"/>
    </source>
</evidence>
<dbReference type="KEGG" id="kla:KLLA0_F00814g"/>